<keyword evidence="9" id="KW-1185">Reference proteome</keyword>
<feature type="region of interest" description="Disordered" evidence="4">
    <location>
        <begin position="84"/>
        <end position="110"/>
    </location>
</feature>
<dbReference type="SUPFAM" id="SSF111369">
    <property type="entry name" value="HlyD-like secretion proteins"/>
    <property type="match status" value="2"/>
</dbReference>
<feature type="transmembrane region" description="Helical" evidence="5">
    <location>
        <begin position="55"/>
        <end position="76"/>
    </location>
</feature>
<comment type="similarity">
    <text evidence="2">Belongs to the membrane fusion protein (MFP) (TC 8.A.1) family.</text>
</comment>
<dbReference type="InterPro" id="IPR006143">
    <property type="entry name" value="RND_pump_MFP"/>
</dbReference>
<accession>A0ABV4XWS7</accession>
<dbReference type="Gene3D" id="2.40.50.100">
    <property type="match status" value="1"/>
</dbReference>
<evidence type="ECO:0000313" key="9">
    <source>
        <dbReference type="Proteomes" id="UP001576784"/>
    </source>
</evidence>
<feature type="coiled-coil region" evidence="3">
    <location>
        <begin position="172"/>
        <end position="209"/>
    </location>
</feature>
<keyword evidence="5" id="KW-0812">Transmembrane</keyword>
<dbReference type="Pfam" id="PF25917">
    <property type="entry name" value="BSH_RND"/>
    <property type="match status" value="1"/>
</dbReference>
<dbReference type="NCBIfam" id="TIGR01730">
    <property type="entry name" value="RND_mfp"/>
    <property type="match status" value="1"/>
</dbReference>
<dbReference type="Gene3D" id="2.40.420.20">
    <property type="match status" value="1"/>
</dbReference>
<reference evidence="8 9" key="1">
    <citation type="submission" date="2024-09" db="EMBL/GenBank/DDBJ databases">
        <title>Floridaenema gen nov. (Aerosakkonemataceae, Aerosakkonematales ord. nov., Cyanobacteria) from benthic tropical and subtropical fresh waters, with the description of four new species.</title>
        <authorList>
            <person name="Moretto J.A."/>
            <person name="Berthold D.E."/>
            <person name="Lefler F.W."/>
            <person name="Huang I.-S."/>
            <person name="Laughinghouse H. IV."/>
        </authorList>
    </citation>
    <scope>NUCLEOTIDE SEQUENCE [LARGE SCALE GENOMIC DNA]</scope>
    <source>
        <strain evidence="8 9">BLCC-F50</strain>
    </source>
</reference>
<dbReference type="PANTHER" id="PTHR30469">
    <property type="entry name" value="MULTIDRUG RESISTANCE PROTEIN MDTA"/>
    <property type="match status" value="1"/>
</dbReference>
<gene>
    <name evidence="8" type="ORF">ACE1CI_24000</name>
</gene>
<evidence type="ECO:0000256" key="3">
    <source>
        <dbReference type="SAM" id="Coils"/>
    </source>
</evidence>
<feature type="domain" description="Multidrug resistance protein MdtA-like barrel-sandwich hybrid" evidence="6">
    <location>
        <begin position="138"/>
        <end position="327"/>
    </location>
</feature>
<feature type="compositionally biased region" description="Gly residues" evidence="4">
    <location>
        <begin position="89"/>
        <end position="104"/>
    </location>
</feature>
<evidence type="ECO:0000259" key="6">
    <source>
        <dbReference type="Pfam" id="PF25917"/>
    </source>
</evidence>
<dbReference type="InterPro" id="IPR058625">
    <property type="entry name" value="MdtA-like_BSH"/>
</dbReference>
<evidence type="ECO:0000256" key="2">
    <source>
        <dbReference type="ARBA" id="ARBA00009477"/>
    </source>
</evidence>
<comment type="caution">
    <text evidence="8">The sequence shown here is derived from an EMBL/GenBank/DDBJ whole genome shotgun (WGS) entry which is preliminary data.</text>
</comment>
<evidence type="ECO:0000256" key="5">
    <source>
        <dbReference type="SAM" id="Phobius"/>
    </source>
</evidence>
<dbReference type="Pfam" id="PF25944">
    <property type="entry name" value="Beta-barrel_RND"/>
    <property type="match status" value="1"/>
</dbReference>
<dbReference type="InterPro" id="IPR058626">
    <property type="entry name" value="MdtA-like_b-barrel"/>
</dbReference>
<sequence>MNTENTEQRTSSEQLPNIKVLPVEKKDDREPYIENYQEEEISTFDTSASKPSQKFLRILGILFMLLLVGGGGWFAYNQFFQPSGQQQAGPGGPSGPGKPGGPGGPMAMPVRMGEAQPKTIEDSSEYVARLESRQSVRPRPQVSGQITNIFVRAGDRVRAGAPILQINPAEQAASLQSQLAAVESARSELNLAQADVANAKQTLASKQAQRQSNLSNLAFQQGEFRRFSQLQGQGAVTRQALDQRRLDLQRAQADLAQIDAEIRAQQAAIARAEANITKQNRIIQQQAAGATEQQVRLNYYSINAPFAGVIGDIPVKVGDFVSSSTELYTIADNNTLLTQINVPVELATRLRMGMPIQLIDNQGKPVQTGQISFIAPNINPQTQSVLVKASFDNSNGTMRTDQFVQAKIIWETRPGVVVPVTAISRMAGQNFVFVVERTPNSDKPGGMIARQTSVELGKITGNQQEILKGLQPGQQIVIAGILQLRDGAPIMPESQAPGAGAPGGQGNKPPSN</sequence>
<proteinExistence type="inferred from homology"/>
<feature type="coiled-coil region" evidence="3">
    <location>
        <begin position="241"/>
        <end position="282"/>
    </location>
</feature>
<keyword evidence="5" id="KW-1133">Transmembrane helix</keyword>
<evidence type="ECO:0000256" key="1">
    <source>
        <dbReference type="ARBA" id="ARBA00004236"/>
    </source>
</evidence>
<dbReference type="Gene3D" id="2.40.30.170">
    <property type="match status" value="1"/>
</dbReference>
<keyword evidence="5" id="KW-0472">Membrane</keyword>
<dbReference type="EMBL" id="JBHFNR010000178">
    <property type="protein sequence ID" value="MFB2895985.1"/>
    <property type="molecule type" value="Genomic_DNA"/>
</dbReference>
<organism evidence="8 9">
    <name type="scientific">Floridaenema flaviceps BLCC-F50</name>
    <dbReference type="NCBI Taxonomy" id="3153642"/>
    <lineage>
        <taxon>Bacteria</taxon>
        <taxon>Bacillati</taxon>
        <taxon>Cyanobacteriota</taxon>
        <taxon>Cyanophyceae</taxon>
        <taxon>Oscillatoriophycideae</taxon>
        <taxon>Aerosakkonematales</taxon>
        <taxon>Aerosakkonemataceae</taxon>
        <taxon>Floridanema</taxon>
        <taxon>Floridanema flaviceps</taxon>
    </lineage>
</organism>
<evidence type="ECO:0000256" key="4">
    <source>
        <dbReference type="SAM" id="MobiDB-lite"/>
    </source>
</evidence>
<keyword evidence="3" id="KW-0175">Coiled coil</keyword>
<dbReference type="PANTHER" id="PTHR30469:SF39">
    <property type="entry name" value="SLL0180 PROTEIN"/>
    <property type="match status" value="1"/>
</dbReference>
<dbReference type="Gene3D" id="1.10.287.470">
    <property type="entry name" value="Helix hairpin bin"/>
    <property type="match status" value="1"/>
</dbReference>
<dbReference type="Proteomes" id="UP001576784">
    <property type="component" value="Unassembled WGS sequence"/>
</dbReference>
<name>A0ABV4XWS7_9CYAN</name>
<comment type="subcellular location">
    <subcellularLocation>
        <location evidence="1">Cell membrane</location>
    </subcellularLocation>
</comment>
<feature type="region of interest" description="Disordered" evidence="4">
    <location>
        <begin position="489"/>
        <end position="512"/>
    </location>
</feature>
<feature type="domain" description="Multidrug resistance protein MdtA-like beta-barrel" evidence="7">
    <location>
        <begin position="354"/>
        <end position="408"/>
    </location>
</feature>
<protein>
    <submittedName>
        <fullName evidence="8">Efflux RND transporter periplasmic adaptor subunit</fullName>
    </submittedName>
</protein>
<evidence type="ECO:0000259" key="7">
    <source>
        <dbReference type="Pfam" id="PF25944"/>
    </source>
</evidence>
<evidence type="ECO:0000313" key="8">
    <source>
        <dbReference type="EMBL" id="MFB2895985.1"/>
    </source>
</evidence>
<dbReference type="RefSeq" id="WP_413265617.1">
    <property type="nucleotide sequence ID" value="NZ_JBHFNR010000178.1"/>
</dbReference>